<evidence type="ECO:0000256" key="1">
    <source>
        <dbReference type="SAM" id="SignalP"/>
    </source>
</evidence>
<organism evidence="3 4">
    <name type="scientific">Qipengyuania gaetbuli</name>
    <dbReference type="NCBI Taxonomy" id="266952"/>
    <lineage>
        <taxon>Bacteria</taxon>
        <taxon>Pseudomonadati</taxon>
        <taxon>Pseudomonadota</taxon>
        <taxon>Alphaproteobacteria</taxon>
        <taxon>Sphingomonadales</taxon>
        <taxon>Erythrobacteraceae</taxon>
        <taxon>Qipengyuania</taxon>
    </lineage>
</organism>
<feature type="signal peptide" evidence="1">
    <location>
        <begin position="1"/>
        <end position="25"/>
    </location>
</feature>
<dbReference type="EMBL" id="WTYF01000004">
    <property type="protein sequence ID" value="MXO51361.1"/>
    <property type="molecule type" value="Genomic_DNA"/>
</dbReference>
<dbReference type="SUPFAM" id="SSF54001">
    <property type="entry name" value="Cysteine proteinases"/>
    <property type="match status" value="1"/>
</dbReference>
<dbReference type="AlphaFoldDB" id="A0A844XZX6"/>
<comment type="caution">
    <text evidence="3">The sequence shown here is derived from an EMBL/GenBank/DDBJ whole genome shotgun (WGS) entry which is preliminary data.</text>
</comment>
<feature type="chain" id="PRO_5032608699" evidence="1">
    <location>
        <begin position="26"/>
        <end position="196"/>
    </location>
</feature>
<name>A0A844XZX6_9SPHN</name>
<evidence type="ECO:0000259" key="2">
    <source>
        <dbReference type="PROSITE" id="PS50911"/>
    </source>
</evidence>
<evidence type="ECO:0000313" key="4">
    <source>
        <dbReference type="Proteomes" id="UP000444185"/>
    </source>
</evidence>
<keyword evidence="1" id="KW-0732">Signal</keyword>
<proteinExistence type="predicted"/>
<dbReference type="OrthoDB" id="7279151at2"/>
<protein>
    <submittedName>
        <fullName evidence="3">CHAP domain-containing protein</fullName>
    </submittedName>
</protein>
<dbReference type="Gene3D" id="3.90.1720.10">
    <property type="entry name" value="endopeptidase domain like (from Nostoc punctiforme)"/>
    <property type="match status" value="1"/>
</dbReference>
<feature type="domain" description="Peptidase C51" evidence="2">
    <location>
        <begin position="13"/>
        <end position="136"/>
    </location>
</feature>
<evidence type="ECO:0000313" key="3">
    <source>
        <dbReference type="EMBL" id="MXO51361.1"/>
    </source>
</evidence>
<keyword evidence="4" id="KW-1185">Reference proteome</keyword>
<dbReference type="Proteomes" id="UP000444185">
    <property type="component" value="Unassembled WGS sequence"/>
</dbReference>
<dbReference type="RefSeq" id="WP_160608071.1">
    <property type="nucleotide sequence ID" value="NZ_WTYF01000004.1"/>
</dbReference>
<gene>
    <name evidence="3" type="ORF">GRI42_08605</name>
</gene>
<dbReference type="Pfam" id="PF05257">
    <property type="entry name" value="CHAP"/>
    <property type="match status" value="1"/>
</dbReference>
<dbReference type="InterPro" id="IPR038765">
    <property type="entry name" value="Papain-like_cys_pep_sf"/>
</dbReference>
<accession>A0A844XZX6</accession>
<dbReference type="InterPro" id="IPR007921">
    <property type="entry name" value="CHAP_dom"/>
</dbReference>
<sequence length="196" mass="21178">MRKLAASTAACLFAATAMSDAPAHASDGSEELTAYIQCAPYAREVSGIELYGDAHTWWDQAQGRYATGSAPRPGAVLAFRPHRSMELGHVATVSRVIDSRRILLDHANWSPVNGRRGQVEKDVLAQDVSAANDWSEVQVWYAPIGDLGTTRWPTAGFIYSDRARSPRPAASVQIAQAPAPSKTSREFLSAFAGYAE</sequence>
<dbReference type="PROSITE" id="PS50911">
    <property type="entry name" value="CHAP"/>
    <property type="match status" value="1"/>
</dbReference>
<reference evidence="3 4" key="1">
    <citation type="submission" date="2019-12" db="EMBL/GenBank/DDBJ databases">
        <title>Genomic-based taxomic classification of the family Erythrobacteraceae.</title>
        <authorList>
            <person name="Xu L."/>
        </authorList>
    </citation>
    <scope>NUCLEOTIDE SEQUENCE [LARGE SCALE GENOMIC DNA]</scope>
    <source>
        <strain evidence="3 4">DSM 16225</strain>
    </source>
</reference>